<dbReference type="GO" id="GO:0016272">
    <property type="term" value="C:prefoldin complex"/>
    <property type="evidence" value="ECO:0007669"/>
    <property type="project" value="UniProtKB-UniRule"/>
</dbReference>
<dbReference type="Gene3D" id="1.10.287.370">
    <property type="match status" value="1"/>
</dbReference>
<comment type="subunit">
    <text evidence="3 9">Heterohexamer of two alpha and four beta subunits.</text>
</comment>
<keyword evidence="10" id="KW-0175">Coiled coil</keyword>
<organism evidence="11 12">
    <name type="scientific">Candidatus Methanoperedens nitratireducens</name>
    <dbReference type="NCBI Taxonomy" id="1392998"/>
    <lineage>
        <taxon>Archaea</taxon>
        <taxon>Methanobacteriati</taxon>
        <taxon>Methanobacteriota</taxon>
        <taxon>Stenosarchaea group</taxon>
        <taxon>Methanomicrobia</taxon>
        <taxon>Methanosarcinales</taxon>
        <taxon>ANME-2 cluster</taxon>
        <taxon>Candidatus Methanoperedentaceae</taxon>
        <taxon>Candidatus Methanoperedens</taxon>
    </lineage>
</organism>
<dbReference type="GO" id="GO:0006457">
    <property type="term" value="P:protein folding"/>
    <property type="evidence" value="ECO:0007669"/>
    <property type="project" value="UniProtKB-UniRule"/>
</dbReference>
<gene>
    <name evidence="9" type="primary">pfdB</name>
    <name evidence="11" type="ORF">ANME2D_03333</name>
</gene>
<evidence type="ECO:0000256" key="3">
    <source>
        <dbReference type="ARBA" id="ARBA00011716"/>
    </source>
</evidence>
<dbReference type="EMBL" id="JMIY01000008">
    <property type="protein sequence ID" value="KCZ70418.1"/>
    <property type="molecule type" value="Genomic_DNA"/>
</dbReference>
<evidence type="ECO:0000313" key="11">
    <source>
        <dbReference type="EMBL" id="KCZ70418.1"/>
    </source>
</evidence>
<comment type="function">
    <text evidence="7 9">Molecular chaperone capable of stabilizing a range of proteins. Seems to fulfill an ATP-independent, HSP70-like function in archaeal de novo protein folding.</text>
</comment>
<dbReference type="AlphaFoldDB" id="A0A062V1E6"/>
<evidence type="ECO:0000256" key="5">
    <source>
        <dbReference type="ARBA" id="ARBA00022490"/>
    </source>
</evidence>
<keyword evidence="12" id="KW-1185">Reference proteome</keyword>
<evidence type="ECO:0000256" key="8">
    <source>
        <dbReference type="ARBA" id="ARBA00033461"/>
    </source>
</evidence>
<evidence type="ECO:0000256" key="1">
    <source>
        <dbReference type="ARBA" id="ARBA00004496"/>
    </source>
</evidence>
<dbReference type="SUPFAM" id="SSF46579">
    <property type="entry name" value="Prefoldin"/>
    <property type="match status" value="1"/>
</dbReference>
<dbReference type="CDD" id="cd23162">
    <property type="entry name" value="Prefoldin_beta_GimC"/>
    <property type="match status" value="1"/>
</dbReference>
<dbReference type="GO" id="GO:0005737">
    <property type="term" value="C:cytoplasm"/>
    <property type="evidence" value="ECO:0007669"/>
    <property type="project" value="UniProtKB-SubCell"/>
</dbReference>
<dbReference type="Proteomes" id="UP000027153">
    <property type="component" value="Unassembled WGS sequence"/>
</dbReference>
<sequence length="118" mass="13546">MTSELPPQIKNQLAQLQQIQQQAQAIAVQKNQVEITLKETELALEELDKLTPDAVIYRAVGDLLIKTERDKTKESLKEKKDTLDLRLQTLARQEERAQKRFQQLQEQLRQAIGTPAAQ</sequence>
<dbReference type="InterPro" id="IPR009053">
    <property type="entry name" value="Prefoldin"/>
</dbReference>
<protein>
    <recommendedName>
        <fullName evidence="4 9">Prefoldin subunit beta</fullName>
    </recommendedName>
    <alternativeName>
        <fullName evidence="8 9">GimC subunit beta</fullName>
    </alternativeName>
</protein>
<evidence type="ECO:0000256" key="6">
    <source>
        <dbReference type="ARBA" id="ARBA00023186"/>
    </source>
</evidence>
<dbReference type="InterPro" id="IPR012713">
    <property type="entry name" value="PfdB"/>
</dbReference>
<comment type="caution">
    <text evidence="11">The sequence shown here is derived from an EMBL/GenBank/DDBJ whole genome shotgun (WGS) entry which is preliminary data.</text>
</comment>
<dbReference type="Pfam" id="PF01920">
    <property type="entry name" value="Prefoldin_2"/>
    <property type="match status" value="1"/>
</dbReference>
<dbReference type="GO" id="GO:0051082">
    <property type="term" value="F:unfolded protein binding"/>
    <property type="evidence" value="ECO:0007669"/>
    <property type="project" value="UniProtKB-UniRule"/>
</dbReference>
<evidence type="ECO:0000256" key="4">
    <source>
        <dbReference type="ARBA" id="ARBA00016304"/>
    </source>
</evidence>
<dbReference type="RefSeq" id="WP_048093959.1">
    <property type="nucleotide sequence ID" value="NZ_JMIY01000008.1"/>
</dbReference>
<evidence type="ECO:0000313" key="12">
    <source>
        <dbReference type="Proteomes" id="UP000027153"/>
    </source>
</evidence>
<reference evidence="11 12" key="1">
    <citation type="journal article" date="2013" name="Nature">
        <title>Anaerobic oxidation of methane coupled to nitrate reduction in a novel archaeal lineage.</title>
        <authorList>
            <person name="Haroon M.F."/>
            <person name="Hu S."/>
            <person name="Shi Y."/>
            <person name="Imelfort M."/>
            <person name="Keller J."/>
            <person name="Hugenholtz P."/>
            <person name="Yuan Z."/>
            <person name="Tyson G.W."/>
        </authorList>
    </citation>
    <scope>NUCLEOTIDE SEQUENCE [LARGE SCALE GENOMIC DNA]</scope>
    <source>
        <strain evidence="11 12">ANME-2d</strain>
    </source>
</reference>
<dbReference type="PANTHER" id="PTHR21431:SF0">
    <property type="entry name" value="PREFOLDIN SUBUNIT 6"/>
    <property type="match status" value="1"/>
</dbReference>
<accession>A0A062V1E6</accession>
<comment type="subcellular location">
    <subcellularLocation>
        <location evidence="1 9">Cytoplasm</location>
    </subcellularLocation>
</comment>
<keyword evidence="5 9" id="KW-0963">Cytoplasm</keyword>
<evidence type="ECO:0000256" key="2">
    <source>
        <dbReference type="ARBA" id="ARBA00008045"/>
    </source>
</evidence>
<dbReference type="NCBIfam" id="TIGR02338">
    <property type="entry name" value="gimC_beta"/>
    <property type="match status" value="1"/>
</dbReference>
<dbReference type="OrthoDB" id="204796at2157"/>
<dbReference type="PANTHER" id="PTHR21431">
    <property type="entry name" value="PREFOLDIN SUBUNIT 6"/>
    <property type="match status" value="1"/>
</dbReference>
<dbReference type="HAMAP" id="MF_00307">
    <property type="entry name" value="PfdB"/>
    <property type="match status" value="1"/>
</dbReference>
<feature type="coiled-coil region" evidence="10">
    <location>
        <begin position="9"/>
        <end position="114"/>
    </location>
</feature>
<keyword evidence="6 9" id="KW-0143">Chaperone</keyword>
<dbReference type="InterPro" id="IPR002777">
    <property type="entry name" value="PFD_beta-like"/>
</dbReference>
<evidence type="ECO:0000256" key="10">
    <source>
        <dbReference type="SAM" id="Coils"/>
    </source>
</evidence>
<evidence type="ECO:0000256" key="7">
    <source>
        <dbReference type="ARBA" id="ARBA00025077"/>
    </source>
</evidence>
<proteinExistence type="inferred from homology"/>
<dbReference type="GO" id="GO:0051131">
    <property type="term" value="P:chaperone-mediated protein complex assembly"/>
    <property type="evidence" value="ECO:0007669"/>
    <property type="project" value="TreeGrafter"/>
</dbReference>
<evidence type="ECO:0000256" key="9">
    <source>
        <dbReference type="HAMAP-Rule" id="MF_00307"/>
    </source>
</evidence>
<name>A0A062V1E6_9EURY</name>
<dbReference type="GO" id="GO:0051087">
    <property type="term" value="F:protein-folding chaperone binding"/>
    <property type="evidence" value="ECO:0007669"/>
    <property type="project" value="TreeGrafter"/>
</dbReference>
<comment type="similarity">
    <text evidence="2 9">Belongs to the prefoldin subunit beta family.</text>
</comment>